<reference evidence="2 3" key="1">
    <citation type="submission" date="2023-01" db="EMBL/GenBank/DDBJ databases">
        <title>Analysis of 21 Apiospora genomes using comparative genomics revels a genus with tremendous synthesis potential of carbohydrate active enzymes and secondary metabolites.</title>
        <authorList>
            <person name="Sorensen T."/>
        </authorList>
    </citation>
    <scope>NUCLEOTIDE SEQUENCE [LARGE SCALE GENOMIC DNA]</scope>
    <source>
        <strain evidence="2 3">CBS 33761</strain>
    </source>
</reference>
<keyword evidence="3" id="KW-1185">Reference proteome</keyword>
<accession>A0ABR1T179</accession>
<dbReference type="Proteomes" id="UP001444661">
    <property type="component" value="Unassembled WGS sequence"/>
</dbReference>
<evidence type="ECO:0000256" key="1">
    <source>
        <dbReference type="SAM" id="MobiDB-lite"/>
    </source>
</evidence>
<evidence type="ECO:0000313" key="3">
    <source>
        <dbReference type="Proteomes" id="UP001444661"/>
    </source>
</evidence>
<evidence type="ECO:0000313" key="2">
    <source>
        <dbReference type="EMBL" id="KAK8039710.1"/>
    </source>
</evidence>
<dbReference type="EMBL" id="JAQQWK010000006">
    <property type="protein sequence ID" value="KAK8039710.1"/>
    <property type="molecule type" value="Genomic_DNA"/>
</dbReference>
<comment type="caution">
    <text evidence="2">The sequence shown here is derived from an EMBL/GenBank/DDBJ whole genome shotgun (WGS) entry which is preliminary data.</text>
</comment>
<feature type="region of interest" description="Disordered" evidence="1">
    <location>
        <begin position="101"/>
        <end position="131"/>
    </location>
</feature>
<feature type="compositionally biased region" description="Polar residues" evidence="1">
    <location>
        <begin position="101"/>
        <end position="124"/>
    </location>
</feature>
<name>A0ABR1T179_9PEZI</name>
<organism evidence="2 3">
    <name type="scientific">Apiospora rasikravindrae</name>
    <dbReference type="NCBI Taxonomy" id="990691"/>
    <lineage>
        <taxon>Eukaryota</taxon>
        <taxon>Fungi</taxon>
        <taxon>Dikarya</taxon>
        <taxon>Ascomycota</taxon>
        <taxon>Pezizomycotina</taxon>
        <taxon>Sordariomycetes</taxon>
        <taxon>Xylariomycetidae</taxon>
        <taxon>Amphisphaeriales</taxon>
        <taxon>Apiosporaceae</taxon>
        <taxon>Apiospora</taxon>
    </lineage>
</organism>
<protein>
    <submittedName>
        <fullName evidence="2">Uncharacterized protein</fullName>
    </submittedName>
</protein>
<gene>
    <name evidence="2" type="ORF">PG993_008121</name>
</gene>
<sequence>MVLSSNSPWHYLSWGQRAEIDTFVDKHYICMDDWHATPKPDFHAEIVNAVFLDWNPNVKPDVPNVHQPKPTEFSFSLGSAKEEEPELIKLECASGVETVYQSDDSSSTQPSMPSATLTVPSPCTTGPEEATDPIRITIGSKDSACRALEKAHRQLRHHYNQQNRQVLIFLIRKYLYNTRHPELWSPELDGKPGVSDDDIRKPPRASEYLKVCMETMGAAAKSLDEVKHHF</sequence>
<proteinExistence type="predicted"/>